<dbReference type="EMBL" id="CAJNOI010000015">
    <property type="protein sequence ID" value="CAF0810866.1"/>
    <property type="molecule type" value="Genomic_DNA"/>
</dbReference>
<organism evidence="1 3">
    <name type="scientific">Adineta steineri</name>
    <dbReference type="NCBI Taxonomy" id="433720"/>
    <lineage>
        <taxon>Eukaryota</taxon>
        <taxon>Metazoa</taxon>
        <taxon>Spiralia</taxon>
        <taxon>Gnathifera</taxon>
        <taxon>Rotifera</taxon>
        <taxon>Eurotatoria</taxon>
        <taxon>Bdelloidea</taxon>
        <taxon>Adinetida</taxon>
        <taxon>Adinetidae</taxon>
        <taxon>Adineta</taxon>
    </lineage>
</organism>
<dbReference type="Proteomes" id="UP000663832">
    <property type="component" value="Unassembled WGS sequence"/>
</dbReference>
<evidence type="ECO:0000313" key="3">
    <source>
        <dbReference type="Proteomes" id="UP000663832"/>
    </source>
</evidence>
<keyword evidence="3" id="KW-1185">Reference proteome</keyword>
<dbReference type="Proteomes" id="UP000663877">
    <property type="component" value="Unassembled WGS sequence"/>
</dbReference>
<dbReference type="EMBL" id="CAJNOM010000012">
    <property type="protein sequence ID" value="CAF0785171.1"/>
    <property type="molecule type" value="Genomic_DNA"/>
</dbReference>
<dbReference type="OrthoDB" id="10003909at2759"/>
<accession>A0A813RQ30</accession>
<evidence type="ECO:0000313" key="2">
    <source>
        <dbReference type="EMBL" id="CAF0810866.1"/>
    </source>
</evidence>
<evidence type="ECO:0000313" key="1">
    <source>
        <dbReference type="EMBL" id="CAF0785171.1"/>
    </source>
</evidence>
<protein>
    <submittedName>
        <fullName evidence="1">Uncharacterized protein</fullName>
    </submittedName>
</protein>
<name>A0A813RQ30_9BILA</name>
<reference evidence="1" key="1">
    <citation type="submission" date="2021-02" db="EMBL/GenBank/DDBJ databases">
        <authorList>
            <person name="Nowell W R."/>
        </authorList>
    </citation>
    <scope>NUCLEOTIDE SEQUENCE</scope>
</reference>
<comment type="caution">
    <text evidence="1">The sequence shown here is derived from an EMBL/GenBank/DDBJ whole genome shotgun (WGS) entry which is preliminary data.</text>
</comment>
<gene>
    <name evidence="2" type="ORF">BJG266_LOCUS5727</name>
    <name evidence="1" type="ORF">QVE165_LOCUS3384</name>
</gene>
<proteinExistence type="predicted"/>
<dbReference type="AlphaFoldDB" id="A0A813RQ30"/>
<sequence>MSSNNMEYHHVKMVRMQSLSNNETTTYDKNVTISILHDQQRQCMYLCIKVDGESAYTSEFSRLGWLTESSTDGVAVIRATKFTIIIIYAADNTPLKDFFAHLQVALNHTTVEPVISDSHQVTTSNTVSIHINQDSKKLLIEKLIKSINRSDLNETEHITQKLANVQARVQFNLSDKNDKQRKKTTQPKLNDDIKISTDSILDLGLRIECQIQKDSIIAPIKVRSGTTLQSLKKQIEKETNIKYSNQYWFAFDRYPIPDEYIFGSAIPSNLNQVQQKSLMKPIRSGDTLTIYIT</sequence>